<name>A0A815WJZ9_9BILA</name>
<evidence type="ECO:0000313" key="1">
    <source>
        <dbReference type="EMBL" id="CAF1545079.1"/>
    </source>
</evidence>
<feature type="non-terminal residue" evidence="1">
    <location>
        <position position="1"/>
    </location>
</feature>
<proteinExistence type="predicted"/>
<evidence type="ECO:0000313" key="2">
    <source>
        <dbReference type="Proteomes" id="UP000663864"/>
    </source>
</evidence>
<organism evidence="1 2">
    <name type="scientific">Rotaria sordida</name>
    <dbReference type="NCBI Taxonomy" id="392033"/>
    <lineage>
        <taxon>Eukaryota</taxon>
        <taxon>Metazoa</taxon>
        <taxon>Spiralia</taxon>
        <taxon>Gnathifera</taxon>
        <taxon>Rotifera</taxon>
        <taxon>Eurotatoria</taxon>
        <taxon>Bdelloidea</taxon>
        <taxon>Philodinida</taxon>
        <taxon>Philodinidae</taxon>
        <taxon>Rotaria</taxon>
    </lineage>
</organism>
<dbReference type="EMBL" id="CAJNOT010014927">
    <property type="protein sequence ID" value="CAF1545079.1"/>
    <property type="molecule type" value="Genomic_DNA"/>
</dbReference>
<reference evidence="1" key="1">
    <citation type="submission" date="2021-02" db="EMBL/GenBank/DDBJ databases">
        <authorList>
            <person name="Nowell W R."/>
        </authorList>
    </citation>
    <scope>NUCLEOTIDE SEQUENCE</scope>
</reference>
<sequence length="100" mass="11489">TLPEELTWDVFSNEFPFLRRVNLGHIKESICNSWTISPLLRFVSILSCKPMFIPIILAACPNLDHLQVHVIYDNKTITSSSPVNHPLRRLTLWSDSTELT</sequence>
<protein>
    <submittedName>
        <fullName evidence="1">Uncharacterized protein</fullName>
    </submittedName>
</protein>
<gene>
    <name evidence="1" type="ORF">ZHD862_LOCUS39187</name>
</gene>
<comment type="caution">
    <text evidence="1">The sequence shown here is derived from an EMBL/GenBank/DDBJ whole genome shotgun (WGS) entry which is preliminary data.</text>
</comment>
<accession>A0A815WJZ9</accession>
<dbReference type="Proteomes" id="UP000663864">
    <property type="component" value="Unassembled WGS sequence"/>
</dbReference>
<dbReference type="AlphaFoldDB" id="A0A815WJZ9"/>